<dbReference type="InterPro" id="IPR036869">
    <property type="entry name" value="J_dom_sf"/>
</dbReference>
<dbReference type="RefSeq" id="WP_131004427.1">
    <property type="nucleotide sequence ID" value="NZ_JBHSZR010000008.1"/>
</dbReference>
<dbReference type="InterPro" id="IPR001623">
    <property type="entry name" value="DnaJ_domain"/>
</dbReference>
<protein>
    <submittedName>
        <fullName evidence="2">Molecular chaperone DjiA</fullName>
    </submittedName>
</protein>
<dbReference type="CDD" id="cd06257">
    <property type="entry name" value="DnaJ"/>
    <property type="match status" value="1"/>
</dbReference>
<dbReference type="Gene3D" id="1.10.287.110">
    <property type="entry name" value="DnaJ domain"/>
    <property type="match status" value="1"/>
</dbReference>
<accession>A0A4Q9GAP9</accession>
<evidence type="ECO:0000313" key="3">
    <source>
        <dbReference type="Proteomes" id="UP000291613"/>
    </source>
</evidence>
<dbReference type="Pfam" id="PF05099">
    <property type="entry name" value="TerB"/>
    <property type="match status" value="1"/>
</dbReference>
<dbReference type="InterPro" id="IPR029024">
    <property type="entry name" value="TerB-like"/>
</dbReference>
<reference evidence="2 3" key="1">
    <citation type="submission" date="2019-02" db="EMBL/GenBank/DDBJ databases">
        <title>Hansschlegelia quercus sp. nov., a novel methylotrophic bacterium from buds of oak (Quercus robur L.).</title>
        <authorList>
            <person name="Agafonova N.V."/>
            <person name="Kaparullina E.N."/>
            <person name="Grouzdev D.S."/>
            <person name="Doronina N.V."/>
        </authorList>
    </citation>
    <scope>NUCLEOTIDE SEQUENCE [LARGE SCALE GENOMIC DNA]</scope>
    <source>
        <strain evidence="2 3">Dub</strain>
    </source>
</reference>
<evidence type="ECO:0000313" key="2">
    <source>
        <dbReference type="EMBL" id="TBN47968.1"/>
    </source>
</evidence>
<dbReference type="AlphaFoldDB" id="A0A4Q9GAP9"/>
<feature type="domain" description="J" evidence="1">
    <location>
        <begin position="178"/>
        <end position="242"/>
    </location>
</feature>
<evidence type="ECO:0000259" key="1">
    <source>
        <dbReference type="PROSITE" id="PS50076"/>
    </source>
</evidence>
<dbReference type="EMBL" id="SIUB01000009">
    <property type="protein sequence ID" value="TBN47968.1"/>
    <property type="molecule type" value="Genomic_DNA"/>
</dbReference>
<dbReference type="SUPFAM" id="SSF158682">
    <property type="entry name" value="TerB-like"/>
    <property type="match status" value="1"/>
</dbReference>
<dbReference type="InterPro" id="IPR007791">
    <property type="entry name" value="DjlA_N"/>
</dbReference>
<dbReference type="OrthoDB" id="9782583at2"/>
<organism evidence="2 3">
    <name type="scientific">Hansschlegelia quercus</name>
    <dbReference type="NCBI Taxonomy" id="2528245"/>
    <lineage>
        <taxon>Bacteria</taxon>
        <taxon>Pseudomonadati</taxon>
        <taxon>Pseudomonadota</taxon>
        <taxon>Alphaproteobacteria</taxon>
        <taxon>Hyphomicrobiales</taxon>
        <taxon>Methylopilaceae</taxon>
        <taxon>Hansschlegelia</taxon>
    </lineage>
</organism>
<proteinExistence type="predicted"/>
<sequence>MSYWGKLAGAAGGFALGGPLGAIGGALAGHLLIDRETPAEHEAEERDHRNLAFTIGVIALSAKMAKADGVVAPVEVAAFEKTFQIEEKDRPEVEHAFNLAAKDIAGFDAYARQLAEMFASEPATLEDVLHGLAAIAAADGAIHEYELGFLEKVGEIFGFDRARFRRALGFHVRFPDNDPYEVLGADAASTDEELKRRHRSLVAENHPDRAVARGLPAAAVQIATSKLASINAAWDAIRAQRGIA</sequence>
<dbReference type="SUPFAM" id="SSF46565">
    <property type="entry name" value="Chaperone J-domain"/>
    <property type="match status" value="1"/>
</dbReference>
<comment type="caution">
    <text evidence="2">The sequence shown here is derived from an EMBL/GenBank/DDBJ whole genome shotgun (WGS) entry which is preliminary data.</text>
</comment>
<dbReference type="Gene3D" id="1.10.3680.10">
    <property type="entry name" value="TerB-like"/>
    <property type="match status" value="1"/>
</dbReference>
<dbReference type="Proteomes" id="UP000291613">
    <property type="component" value="Unassembled WGS sequence"/>
</dbReference>
<dbReference type="SMART" id="SM00271">
    <property type="entry name" value="DnaJ"/>
    <property type="match status" value="1"/>
</dbReference>
<dbReference type="PROSITE" id="PS50076">
    <property type="entry name" value="DNAJ_2"/>
    <property type="match status" value="1"/>
</dbReference>
<name>A0A4Q9GAP9_9HYPH</name>
<gene>
    <name evidence="2" type="ORF">EYR15_15240</name>
</gene>
<keyword evidence="3" id="KW-1185">Reference proteome</keyword>